<evidence type="ECO:0000313" key="3">
    <source>
        <dbReference type="EMBL" id="ADU49549.1"/>
    </source>
</evidence>
<dbReference type="AlphaFoldDB" id="E6SC09"/>
<name>E6SC09_INTC7</name>
<dbReference type="RefSeq" id="WP_013493861.1">
    <property type="nucleotide sequence ID" value="NC_014830.1"/>
</dbReference>
<feature type="transmembrane region" description="Helical" evidence="2">
    <location>
        <begin position="46"/>
        <end position="67"/>
    </location>
</feature>
<organism evidence="3 4">
    <name type="scientific">Intrasporangium calvum (strain ATCC 23552 / DSM 43043 / JCM 3097 / NBRC 12989 / NCIMB 10167 / NRRL B-3866 / 7 KIP)</name>
    <dbReference type="NCBI Taxonomy" id="710696"/>
    <lineage>
        <taxon>Bacteria</taxon>
        <taxon>Bacillati</taxon>
        <taxon>Actinomycetota</taxon>
        <taxon>Actinomycetes</taxon>
        <taxon>Micrococcales</taxon>
        <taxon>Intrasporangiaceae</taxon>
        <taxon>Intrasporangium</taxon>
    </lineage>
</organism>
<dbReference type="HOGENOM" id="CLU_986174_0_0_11"/>
<dbReference type="eggNOG" id="ENOG5031JD8">
    <property type="taxonomic scope" value="Bacteria"/>
</dbReference>
<keyword evidence="4" id="KW-1185">Reference proteome</keyword>
<evidence type="ECO:0000256" key="1">
    <source>
        <dbReference type="SAM" id="MobiDB-lite"/>
    </source>
</evidence>
<keyword evidence="2" id="KW-0812">Transmembrane</keyword>
<dbReference type="EMBL" id="CP002343">
    <property type="protein sequence ID" value="ADU49549.1"/>
    <property type="molecule type" value="Genomic_DNA"/>
</dbReference>
<gene>
    <name evidence="3" type="ordered locus">Intca_3062</name>
</gene>
<keyword evidence="2" id="KW-1133">Transmembrane helix</keyword>
<feature type="region of interest" description="Disordered" evidence="1">
    <location>
        <begin position="76"/>
        <end position="123"/>
    </location>
</feature>
<dbReference type="STRING" id="710696.Intca_3062"/>
<reference evidence="3 4" key="1">
    <citation type="journal article" date="2010" name="Stand. Genomic Sci.">
        <title>Complete genome sequence of Intrasporangium calvum type strain (7 KIP).</title>
        <authorList>
            <person name="Del Rio T.G."/>
            <person name="Chertkov O."/>
            <person name="Yasawong M."/>
            <person name="Lucas S."/>
            <person name="Deshpande S."/>
            <person name="Cheng J.F."/>
            <person name="Detter C."/>
            <person name="Tapia R."/>
            <person name="Han C."/>
            <person name="Goodwin L."/>
            <person name="Pitluck S."/>
            <person name="Liolios K."/>
            <person name="Ivanova N."/>
            <person name="Mavromatis K."/>
            <person name="Pati A."/>
            <person name="Chen A."/>
            <person name="Palaniappan K."/>
            <person name="Land M."/>
            <person name="Hauser L."/>
            <person name="Chang Y.J."/>
            <person name="Jeffries C.D."/>
            <person name="Rohde M."/>
            <person name="Pukall R."/>
            <person name="Sikorski J."/>
            <person name="Goker M."/>
            <person name="Woyke T."/>
            <person name="Bristow J."/>
            <person name="Eisen J.A."/>
            <person name="Markowitz V."/>
            <person name="Hugenholtz P."/>
            <person name="Kyrpides N.C."/>
            <person name="Klenk H.P."/>
            <person name="Lapidus A."/>
        </authorList>
    </citation>
    <scope>NUCLEOTIDE SEQUENCE [LARGE SCALE GENOMIC DNA]</scope>
    <source>
        <strain evidence="4">ATCC 23552 / DSM 43043 / JCM 3097 / NBRC 12989 / 7 KIP</strain>
    </source>
</reference>
<accession>E6SC09</accession>
<dbReference type="Proteomes" id="UP000008914">
    <property type="component" value="Chromosome"/>
</dbReference>
<evidence type="ECO:0000313" key="4">
    <source>
        <dbReference type="Proteomes" id="UP000008914"/>
    </source>
</evidence>
<proteinExistence type="predicted"/>
<dbReference type="KEGG" id="ica:Intca_3062"/>
<sequence>MTHPDQSEQQLRRALGTMNDLQPPTDELFAQRAVVRGRARTHRRRSAFVGAAAALAVVAGGGGTWLLQNGFPSTSLPTPASQAGAGAAPGEDGVERDASGGGVSPEAPGVMSDPNGMPAARDASGWFIGPMTPERAAFEELVPQLTTTWAGTFSGAYATDPANTSIVVAVTRPDPTLEQLVRSAMPVPDDVEFVEAEHSYADKTALADQIRADTEALRADGITVATVAQDYRADRVVVAAHGSDVAQRLASRYGADWVTVTVLAEAPATTLPDGSTVPTLQR</sequence>
<dbReference type="OrthoDB" id="4864740at2"/>
<keyword evidence="2" id="KW-0472">Membrane</keyword>
<feature type="compositionally biased region" description="Low complexity" evidence="1">
    <location>
        <begin position="77"/>
        <end position="90"/>
    </location>
</feature>
<protein>
    <submittedName>
        <fullName evidence="3">Uncharacterized protein</fullName>
    </submittedName>
</protein>
<evidence type="ECO:0000256" key="2">
    <source>
        <dbReference type="SAM" id="Phobius"/>
    </source>
</evidence>